<accession>A0A6C0JGV3</accession>
<sequence length="195" mass="23404">MEKNILVNLLKPEKKKKKEKKENMVDDDDCDENREIAEKIPKKRNITKEKKWRVKPYQLLPETQVELINQISEGIYDTRASDLMANQINSKIASYKCQDISKKLFSEEEFVDFEKVLELLKKCENKCFYCKKLVHILYENVREPLQWTLERIDNDFGHNKSNVEIACLNCNLHRRTMHHERYLFTKELNILKILE</sequence>
<protein>
    <recommendedName>
        <fullName evidence="2">HNH endonuclease</fullName>
    </recommendedName>
</protein>
<evidence type="ECO:0000313" key="1">
    <source>
        <dbReference type="EMBL" id="QHU04080.1"/>
    </source>
</evidence>
<dbReference type="EMBL" id="MN740391">
    <property type="protein sequence ID" value="QHU04080.1"/>
    <property type="molecule type" value="Genomic_DNA"/>
</dbReference>
<reference evidence="1" key="1">
    <citation type="journal article" date="2020" name="Nature">
        <title>Giant virus diversity and host interactions through global metagenomics.</title>
        <authorList>
            <person name="Schulz F."/>
            <person name="Roux S."/>
            <person name="Paez-Espino D."/>
            <person name="Jungbluth S."/>
            <person name="Walsh D.A."/>
            <person name="Denef V.J."/>
            <person name="McMahon K.D."/>
            <person name="Konstantinidis K.T."/>
            <person name="Eloe-Fadrosh E.A."/>
            <person name="Kyrpides N.C."/>
            <person name="Woyke T."/>
        </authorList>
    </citation>
    <scope>NUCLEOTIDE SEQUENCE</scope>
    <source>
        <strain evidence="1">GVMAG-M-3300027708-20</strain>
    </source>
</reference>
<dbReference type="AlphaFoldDB" id="A0A6C0JGV3"/>
<organism evidence="1">
    <name type="scientific">viral metagenome</name>
    <dbReference type="NCBI Taxonomy" id="1070528"/>
    <lineage>
        <taxon>unclassified sequences</taxon>
        <taxon>metagenomes</taxon>
        <taxon>organismal metagenomes</taxon>
    </lineage>
</organism>
<name>A0A6C0JGV3_9ZZZZ</name>
<dbReference type="Gene3D" id="3.30.40.220">
    <property type="match status" value="1"/>
</dbReference>
<proteinExistence type="predicted"/>
<evidence type="ECO:0008006" key="2">
    <source>
        <dbReference type="Google" id="ProtNLM"/>
    </source>
</evidence>